<dbReference type="EMBL" id="LR724964">
    <property type="protein sequence ID" value="VWO95590.1"/>
    <property type="molecule type" value="Genomic_DNA"/>
</dbReference>
<feature type="compositionally biased region" description="Basic and acidic residues" evidence="2">
    <location>
        <begin position="62"/>
        <end position="74"/>
    </location>
</feature>
<dbReference type="AlphaFoldDB" id="A0A5K1JU99"/>
<organism evidence="3">
    <name type="scientific">Ganoderma boninense</name>
    <dbReference type="NCBI Taxonomy" id="34458"/>
    <lineage>
        <taxon>Eukaryota</taxon>
        <taxon>Fungi</taxon>
        <taxon>Dikarya</taxon>
        <taxon>Basidiomycota</taxon>
        <taxon>Agaricomycotina</taxon>
        <taxon>Agaricomycetes</taxon>
        <taxon>Polyporales</taxon>
        <taxon>Polyporaceae</taxon>
        <taxon>Ganoderma</taxon>
    </lineage>
</organism>
<accession>A0A5K1JU99</accession>
<feature type="region of interest" description="Disordered" evidence="2">
    <location>
        <begin position="118"/>
        <end position="151"/>
    </location>
</feature>
<dbReference type="EC" id="1.11.1.-" evidence="3"/>
<evidence type="ECO:0000256" key="1">
    <source>
        <dbReference type="SAM" id="Coils"/>
    </source>
</evidence>
<protein>
    <submittedName>
        <fullName evidence="3">Peroxidase (EC)</fullName>
        <ecNumber evidence="3">1.11.1.-</ecNumber>
    </submittedName>
</protein>
<feature type="region of interest" description="Disordered" evidence="2">
    <location>
        <begin position="1"/>
        <end position="94"/>
    </location>
</feature>
<gene>
    <name evidence="3" type="primary">G4NC17</name>
</gene>
<dbReference type="GO" id="GO:0004601">
    <property type="term" value="F:peroxidase activity"/>
    <property type="evidence" value="ECO:0007669"/>
    <property type="project" value="UniProtKB-KW"/>
</dbReference>
<sequence length="280" mass="31524">MSDQPRNRLTRTESVMEVDSSQPQPSVVRVLPPLPLVPAPVNGDKMPRKRRRLDSPESNETVADRRDYDRHPTQDPRWQGPSHPPSEVSGYDSPTEANLHRLAITGPIASGEYYEKWPDAESTDDEGDEPGFTQPAQDPPTPTQTQTPLGGDAQGRALAVRLPKGGRLAKEDTLMSIDFSQSQVDSTSRCQCLILFCFVGAFVTYRFAFSPELADDALVQRLGTMFEQMMQKQRTDLETFAENIRAQMVVDCADLKNEMTRLRAELVDLRIQYQRMQNGR</sequence>
<name>A0A5K1JU99_9APHY</name>
<keyword evidence="3" id="KW-0575">Peroxidase</keyword>
<keyword evidence="1" id="KW-0175">Coiled coil</keyword>
<reference evidence="3" key="1">
    <citation type="submission" date="2019-10" db="EMBL/GenBank/DDBJ databases">
        <authorList>
            <person name="Nor Muhammad N."/>
        </authorList>
    </citation>
    <scope>NUCLEOTIDE SEQUENCE</scope>
</reference>
<proteinExistence type="predicted"/>
<feature type="coiled-coil region" evidence="1">
    <location>
        <begin position="245"/>
        <end position="279"/>
    </location>
</feature>
<feature type="compositionally biased region" description="Low complexity" evidence="2">
    <location>
        <begin position="18"/>
        <end position="31"/>
    </location>
</feature>
<evidence type="ECO:0000313" key="3">
    <source>
        <dbReference type="EMBL" id="VWO95590.1"/>
    </source>
</evidence>
<evidence type="ECO:0000256" key="2">
    <source>
        <dbReference type="SAM" id="MobiDB-lite"/>
    </source>
</evidence>
<keyword evidence="3" id="KW-0560">Oxidoreductase</keyword>